<evidence type="ECO:0000313" key="2">
    <source>
        <dbReference type="EMBL" id="STX32633.1"/>
    </source>
</evidence>
<accession>A0A378IC92</accession>
<evidence type="ECO:0000313" key="1">
    <source>
        <dbReference type="EMBL" id="KTC74504.1"/>
    </source>
</evidence>
<reference evidence="2 4" key="2">
    <citation type="submission" date="2018-06" db="EMBL/GenBank/DDBJ databases">
        <authorList>
            <consortium name="Pathogen Informatics"/>
            <person name="Doyle S."/>
        </authorList>
    </citation>
    <scope>NUCLEOTIDE SEQUENCE [LARGE SCALE GENOMIC DNA]</scope>
    <source>
        <strain evidence="2 4">NCTC12437</strain>
    </source>
</reference>
<dbReference type="EMBL" id="UGNW01000001">
    <property type="protein sequence ID" value="STX32633.1"/>
    <property type="molecule type" value="Genomic_DNA"/>
</dbReference>
<organism evidence="2 4">
    <name type="scientific">Legionella birminghamensis</name>
    <dbReference type="NCBI Taxonomy" id="28083"/>
    <lineage>
        <taxon>Bacteria</taxon>
        <taxon>Pseudomonadati</taxon>
        <taxon>Pseudomonadota</taxon>
        <taxon>Gammaproteobacteria</taxon>
        <taxon>Legionellales</taxon>
        <taxon>Legionellaceae</taxon>
        <taxon>Legionella</taxon>
    </lineage>
</organism>
<evidence type="ECO:0000313" key="3">
    <source>
        <dbReference type="Proteomes" id="UP000054735"/>
    </source>
</evidence>
<dbReference type="EMBL" id="LNXT01000009">
    <property type="protein sequence ID" value="KTC74504.1"/>
    <property type="molecule type" value="Genomic_DNA"/>
</dbReference>
<reference evidence="1 3" key="1">
    <citation type="submission" date="2015-11" db="EMBL/GenBank/DDBJ databases">
        <title>Genomic analysis of 38 Legionella species identifies large and diverse effector repertoires.</title>
        <authorList>
            <person name="Burstein D."/>
            <person name="Amaro F."/>
            <person name="Zusman T."/>
            <person name="Lifshitz Z."/>
            <person name="Cohen O."/>
            <person name="Gilbert J.A."/>
            <person name="Pupko T."/>
            <person name="Shuman H.A."/>
            <person name="Segal G."/>
        </authorList>
    </citation>
    <scope>NUCLEOTIDE SEQUENCE [LARGE SCALE GENOMIC DNA]</scope>
    <source>
        <strain evidence="1 3">CDC#1407-AL-14</strain>
    </source>
</reference>
<name>A0A378IC92_9GAMM</name>
<dbReference type="Proteomes" id="UP000054735">
    <property type="component" value="Unassembled WGS sequence"/>
</dbReference>
<dbReference type="AlphaFoldDB" id="A0A378IC92"/>
<keyword evidence="3" id="KW-1185">Reference proteome</keyword>
<protein>
    <submittedName>
        <fullName evidence="2">Uncharacterized protein</fullName>
    </submittedName>
</protein>
<proteinExistence type="predicted"/>
<dbReference type="OrthoDB" id="9945001at2"/>
<gene>
    <name evidence="1" type="ORF">Lbir_0784</name>
    <name evidence="2" type="ORF">NCTC12437_02427</name>
</gene>
<dbReference type="Proteomes" id="UP000255066">
    <property type="component" value="Unassembled WGS sequence"/>
</dbReference>
<dbReference type="RefSeq" id="WP_058522890.1">
    <property type="nucleotide sequence ID" value="NZ_CAAAHV010000036.1"/>
</dbReference>
<evidence type="ECO:0000313" key="4">
    <source>
        <dbReference type="Proteomes" id="UP000255066"/>
    </source>
</evidence>
<sequence>MYQFKFGANKAEEQQSILARTTLSGDKKAYVERDASSRLFRAVVEDVPLYTEKRHDPAITVKFANGSLQIELKASEDPVKAESEFKEFRNFIASLSNDSHNNKFYLGRADFFVRQCKDFEKSLLNRAERKADRDVQSSHYQEPGSYSC</sequence>